<dbReference type="InterPro" id="IPR020930">
    <property type="entry name" value="Ribosomal_uL5_bac-type"/>
</dbReference>
<comment type="subunit">
    <text evidence="6">Part of the 50S ribosomal subunit; part of the 5S rRNA/L5/L18/L25 subcomplex. Contacts the 5S rRNA and the P site tRNA. Forms a bridge to the 30S subunit in the 70S ribosome.</text>
</comment>
<evidence type="ECO:0000313" key="10">
    <source>
        <dbReference type="EMBL" id="TFD80971.1"/>
    </source>
</evidence>
<keyword evidence="6" id="KW-0694">RNA-binding</keyword>
<comment type="function">
    <text evidence="5">This is one of the proteins that bind and probably mediate the attachment of the 5S RNA into the large ribosomal subunit, where it forms part of the central protuberance. In the 70S ribosome it contacts protein S13 of the 30S subunit (bridge B1b), connecting the 2 subunits; this bridge is implicated in subunit movement. Contacts the P site tRNA; the 5S rRNA and some of its associated proteins might help stabilize positioning of ribosome-bound tRNAs.</text>
</comment>
<keyword evidence="2 6" id="KW-0689">Ribosomal protein</keyword>
<gene>
    <name evidence="6 10" type="primary">rplE</name>
    <name evidence="10" type="ORF">E3T48_04445</name>
</gene>
<organism evidence="10 11">
    <name type="scientific">Cryobacterium fucosi</name>
    <dbReference type="NCBI Taxonomy" id="1259157"/>
    <lineage>
        <taxon>Bacteria</taxon>
        <taxon>Bacillati</taxon>
        <taxon>Actinomycetota</taxon>
        <taxon>Actinomycetes</taxon>
        <taxon>Micrococcales</taxon>
        <taxon>Microbacteriaceae</taxon>
        <taxon>Cryobacterium</taxon>
    </lineage>
</organism>
<comment type="function">
    <text evidence="6">This is 1 of the proteins that bind and probably mediate the attachment of the 5S RNA into the large ribosomal subunit, where it forms part of the central protuberance. In the 70S ribosome it contacts protein S13 of the 30S subunit (bridge B1b), connecting the 2 subunits; this bridge is implicated in subunit movement. Contacts the P site tRNA; the 5S rRNA and some of its associated proteins might help stabilize positioning of ribosome-bound tRNAs.</text>
</comment>
<dbReference type="SUPFAM" id="SSF55282">
    <property type="entry name" value="RL5-like"/>
    <property type="match status" value="1"/>
</dbReference>
<protein>
    <recommendedName>
        <fullName evidence="4 6">Large ribosomal subunit protein uL5</fullName>
    </recommendedName>
</protein>
<keyword evidence="11" id="KW-1185">Reference proteome</keyword>
<keyword evidence="6" id="KW-0820">tRNA-binding</keyword>
<evidence type="ECO:0000256" key="5">
    <source>
        <dbReference type="ARBA" id="ARBA00058604"/>
    </source>
</evidence>
<dbReference type="NCBIfam" id="NF000585">
    <property type="entry name" value="PRK00010.1"/>
    <property type="match status" value="1"/>
</dbReference>
<dbReference type="InterPro" id="IPR022803">
    <property type="entry name" value="Ribosomal_uL5_dom_sf"/>
</dbReference>
<evidence type="ECO:0000256" key="4">
    <source>
        <dbReference type="ARBA" id="ARBA00035245"/>
    </source>
</evidence>
<reference evidence="10 11" key="1">
    <citation type="submission" date="2019-03" db="EMBL/GenBank/DDBJ databases">
        <title>Genomics of glacier-inhabiting Cryobacterium strains.</title>
        <authorList>
            <person name="Liu Q."/>
            <person name="Xin Y.-H."/>
        </authorList>
    </citation>
    <scope>NUCLEOTIDE SEQUENCE [LARGE SCALE GENOMIC DNA]</scope>
    <source>
        <strain evidence="10 11">Hh4</strain>
    </source>
</reference>
<dbReference type="GO" id="GO:1990904">
    <property type="term" value="C:ribonucleoprotein complex"/>
    <property type="evidence" value="ECO:0007669"/>
    <property type="project" value="UniProtKB-KW"/>
</dbReference>
<dbReference type="Pfam" id="PF00673">
    <property type="entry name" value="Ribosomal_L5_C"/>
    <property type="match status" value="1"/>
</dbReference>
<dbReference type="RefSeq" id="WP_134522635.1">
    <property type="nucleotide sequence ID" value="NZ_SOHH01000039.1"/>
</dbReference>
<evidence type="ECO:0000259" key="8">
    <source>
        <dbReference type="Pfam" id="PF00281"/>
    </source>
</evidence>
<dbReference type="InterPro" id="IPR031310">
    <property type="entry name" value="Ribosomal_uL5_N"/>
</dbReference>
<evidence type="ECO:0000256" key="3">
    <source>
        <dbReference type="ARBA" id="ARBA00023274"/>
    </source>
</evidence>
<dbReference type="GO" id="GO:0000049">
    <property type="term" value="F:tRNA binding"/>
    <property type="evidence" value="ECO:0007669"/>
    <property type="project" value="UniProtKB-UniRule"/>
</dbReference>
<name>A0A4R9BCG3_9MICO</name>
<evidence type="ECO:0000256" key="7">
    <source>
        <dbReference type="RuleBase" id="RU003930"/>
    </source>
</evidence>
<feature type="domain" description="Large ribosomal subunit protein uL5 C-terminal" evidence="9">
    <location>
        <begin position="100"/>
        <end position="193"/>
    </location>
</feature>
<evidence type="ECO:0000256" key="2">
    <source>
        <dbReference type="ARBA" id="ARBA00022980"/>
    </source>
</evidence>
<accession>A0A4R9BCG3</accession>
<dbReference type="GO" id="GO:0006412">
    <property type="term" value="P:translation"/>
    <property type="evidence" value="ECO:0007669"/>
    <property type="project" value="UniProtKB-UniRule"/>
</dbReference>
<keyword evidence="6" id="KW-0699">rRNA-binding</keyword>
<dbReference type="FunFam" id="3.30.1440.10:FF:000001">
    <property type="entry name" value="50S ribosomal protein L5"/>
    <property type="match status" value="1"/>
</dbReference>
<dbReference type="InterPro" id="IPR002132">
    <property type="entry name" value="Ribosomal_uL5"/>
</dbReference>
<dbReference type="Gene3D" id="3.30.1440.10">
    <property type="match status" value="1"/>
</dbReference>
<dbReference type="GO" id="GO:0019843">
    <property type="term" value="F:rRNA binding"/>
    <property type="evidence" value="ECO:0007669"/>
    <property type="project" value="UniProtKB-UniRule"/>
</dbReference>
<comment type="caution">
    <text evidence="10">The sequence shown here is derived from an EMBL/GenBank/DDBJ whole genome shotgun (WGS) entry which is preliminary data.</text>
</comment>
<dbReference type="HAMAP" id="MF_01333_B">
    <property type="entry name" value="Ribosomal_uL5_B"/>
    <property type="match status" value="1"/>
</dbReference>
<dbReference type="GO" id="GO:0005840">
    <property type="term" value="C:ribosome"/>
    <property type="evidence" value="ECO:0007669"/>
    <property type="project" value="UniProtKB-KW"/>
</dbReference>
<dbReference type="PIRSF" id="PIRSF002161">
    <property type="entry name" value="Ribosomal_L5"/>
    <property type="match status" value="1"/>
</dbReference>
<dbReference type="Proteomes" id="UP000298313">
    <property type="component" value="Unassembled WGS sequence"/>
</dbReference>
<proteinExistence type="inferred from homology"/>
<evidence type="ECO:0000259" key="9">
    <source>
        <dbReference type="Pfam" id="PF00673"/>
    </source>
</evidence>
<dbReference type="InterPro" id="IPR031309">
    <property type="entry name" value="Ribosomal_uL5_C"/>
</dbReference>
<evidence type="ECO:0000313" key="11">
    <source>
        <dbReference type="Proteomes" id="UP000298313"/>
    </source>
</evidence>
<dbReference type="AlphaFoldDB" id="A0A4R9BCG3"/>
<feature type="domain" description="Large ribosomal subunit protein uL5 N-terminal" evidence="8">
    <location>
        <begin position="40"/>
        <end position="96"/>
    </location>
</feature>
<evidence type="ECO:0000256" key="6">
    <source>
        <dbReference type="HAMAP-Rule" id="MF_01333"/>
    </source>
</evidence>
<dbReference type="EMBL" id="SOHH01000039">
    <property type="protein sequence ID" value="TFD80971.1"/>
    <property type="molecule type" value="Genomic_DNA"/>
</dbReference>
<dbReference type="PANTHER" id="PTHR11994">
    <property type="entry name" value="60S RIBOSOMAL PROTEIN L11-RELATED"/>
    <property type="match status" value="1"/>
</dbReference>
<dbReference type="GO" id="GO:0003735">
    <property type="term" value="F:structural constituent of ribosome"/>
    <property type="evidence" value="ECO:0007669"/>
    <property type="project" value="InterPro"/>
</dbReference>
<comment type="similarity">
    <text evidence="1 6 7">Belongs to the universal ribosomal protein uL5 family.</text>
</comment>
<dbReference type="OrthoDB" id="9806626at2"/>
<keyword evidence="3 6" id="KW-0687">Ribonucleoprotein</keyword>
<evidence type="ECO:0000256" key="1">
    <source>
        <dbReference type="ARBA" id="ARBA00008553"/>
    </source>
</evidence>
<dbReference type="Pfam" id="PF00281">
    <property type="entry name" value="Ribosomal_L5"/>
    <property type="match status" value="1"/>
</dbReference>
<sequence>MTDTAVAAAEAAVPAVLPRLKQKYRDEITAQLTKDLGFTNVHQVPNLVKIVVNMGVGEAARDGKIMDGAVADLTKITGQKPQVTKARKSIAQFKLREGQPIGTHVTLRGDRMWEFLDRLLSLALPRIRDFRGLSDKQFDGSGNYTFGLTEQVMFHEIDQDRIDRIRGMDITVVTTARNNEEGRALLKALGFPFKTAENTK</sequence>